<dbReference type="EMBL" id="CP136925">
    <property type="protein sequence ID" value="WXA13699.1"/>
    <property type="molecule type" value="Genomic_DNA"/>
</dbReference>
<dbReference type="Proteomes" id="UP001368318">
    <property type="component" value="Chromosome"/>
</dbReference>
<dbReference type="GO" id="GO:0019867">
    <property type="term" value="C:outer membrane"/>
    <property type="evidence" value="ECO:0007669"/>
    <property type="project" value="InterPro"/>
</dbReference>
<gene>
    <name evidence="3" type="ORF">R3L15_02235</name>
    <name evidence="2" type="ORF">R3L16_05160</name>
</gene>
<proteinExistence type="predicted"/>
<evidence type="ECO:0000259" key="1">
    <source>
        <dbReference type="Pfam" id="PF07244"/>
    </source>
</evidence>
<dbReference type="Pfam" id="PF07244">
    <property type="entry name" value="POTRA"/>
    <property type="match status" value="1"/>
</dbReference>
<evidence type="ECO:0000313" key="4">
    <source>
        <dbReference type="Proteomes" id="UP001368318"/>
    </source>
</evidence>
<dbReference type="InterPro" id="IPR010827">
    <property type="entry name" value="BamA/TamA_POTRA"/>
</dbReference>
<dbReference type="KEGG" id="mcaa:R3L15_02235"/>
<name>A0AAU6P1X4_9FLAO</name>
<dbReference type="Gene3D" id="2.40.160.50">
    <property type="entry name" value="membrane protein fhac: a member of the omp85/tpsb transporter family"/>
    <property type="match status" value="1"/>
</dbReference>
<dbReference type="RefSeq" id="WP_338732988.1">
    <property type="nucleotide sequence ID" value="NZ_CP136924.1"/>
</dbReference>
<evidence type="ECO:0000313" key="3">
    <source>
        <dbReference type="EMBL" id="WXA13699.1"/>
    </source>
</evidence>
<evidence type="ECO:0000313" key="2">
    <source>
        <dbReference type="EMBL" id="WXA03880.1"/>
    </source>
</evidence>
<accession>A0AAU6P1X4</accession>
<protein>
    <submittedName>
        <fullName evidence="2">POTRA domain-containing protein</fullName>
    </submittedName>
</protein>
<feature type="domain" description="POTRA" evidence="1">
    <location>
        <begin position="156"/>
        <end position="206"/>
    </location>
</feature>
<dbReference type="Gene3D" id="3.10.20.310">
    <property type="entry name" value="membrane protein fhac"/>
    <property type="match status" value="1"/>
</dbReference>
<organism evidence="2 4">
    <name type="scientific">Mangrovimonas cancribranchiae</name>
    <dbReference type="NCBI Taxonomy" id="3080055"/>
    <lineage>
        <taxon>Bacteria</taxon>
        <taxon>Pseudomonadati</taxon>
        <taxon>Bacteroidota</taxon>
        <taxon>Flavobacteriia</taxon>
        <taxon>Flavobacteriales</taxon>
        <taxon>Flavobacteriaceae</taxon>
        <taxon>Mangrovimonas</taxon>
    </lineage>
</organism>
<keyword evidence="4" id="KW-1185">Reference proteome</keyword>
<dbReference type="AlphaFoldDB" id="A0AAU6P1X4"/>
<dbReference type="EMBL" id="CP136924">
    <property type="protein sequence ID" value="WXA03880.1"/>
    <property type="molecule type" value="Genomic_DNA"/>
</dbReference>
<reference evidence="2 4" key="1">
    <citation type="submission" date="2023-10" db="EMBL/GenBank/DDBJ databases">
        <title>Culture-based analysis of two novel bacteria associated with mangrove crab gills.</title>
        <authorList>
            <person name="Yang X."/>
            <person name="Garuglieri E."/>
            <person name="Van Goethem M.W."/>
            <person name="Fusi M."/>
            <person name="Marasco R."/>
            <person name="Daffonchio D.G."/>
        </authorList>
    </citation>
    <scope>NUCLEOTIDE SEQUENCE [LARGE SCALE GENOMIC DNA]</scope>
    <source>
        <strain evidence="3">UG2-1</strain>
        <strain evidence="2">UG2-2</strain>
        <strain evidence="4">UG2_2</strain>
    </source>
</reference>
<sequence>MLQITSKDSLETQTINRIGYKNKHNNFKSVTNEINKLKTTLINNGYIGTKTSSVKKTTDSLITCEMLLGNKIDSVKIFFNEENSIKTYLNEITRNTTTKDYIIIPFEETQNTLEQLSAKIVESGDPFSTVKLTEHVINKNTLKAHLTLTQKAESRKIDKIIVKGYKKFPKAYLKHNLKIKEGDVFNLNSTKKKLSNLDQLRFSSQIKDPEVLFTKDSTILYVYLKKTKSNNFDGFLGFGTNEESGNLEFNGYLNLDLNNNLNLGESFSLIYKSDENEQRTFNANLKIPYIFNSPIGVQLQLNLFKKDSSFTTASQNAKLLYQLNAKNEISAGVKSIKSNNLLSNTSNFTPIEDYESFFYNIGYLHQNIQTNNRLFPVSTYINLELGTGYRNSEEKNEQHNIFIDTYKIFNLNRKNSVFIKANGGYLISNNYLENELYRFGGINSIRGFKENSLAANLYGVINTEYRYSLSQSIYLHTIIDFSYLENDIVNQKEKLYGFGLGFGILTKAGLLKFNYANGKTEAQKFKFSNSQVHLSLTSFF</sequence>